<dbReference type="Proteomes" id="UP000011087">
    <property type="component" value="Unassembled WGS sequence"/>
</dbReference>
<gene>
    <name evidence="5" type="ORF">GUITHDRAFT_71848</name>
</gene>
<organism evidence="5">
    <name type="scientific">Guillardia theta (strain CCMP2712)</name>
    <name type="common">Cryptophyte</name>
    <dbReference type="NCBI Taxonomy" id="905079"/>
    <lineage>
        <taxon>Eukaryota</taxon>
        <taxon>Cryptophyceae</taxon>
        <taxon>Pyrenomonadales</taxon>
        <taxon>Geminigeraceae</taxon>
        <taxon>Guillardia</taxon>
    </lineage>
</organism>
<dbReference type="PaxDb" id="55529-EKX44828"/>
<dbReference type="InterPro" id="IPR011059">
    <property type="entry name" value="Metal-dep_hydrolase_composite"/>
</dbReference>
<keyword evidence="3" id="KW-0862">Zinc</keyword>
<accession>L1J8G1</accession>
<evidence type="ECO:0000313" key="6">
    <source>
        <dbReference type="EnsemblProtists" id="EKX44828"/>
    </source>
</evidence>
<dbReference type="Gene3D" id="3.20.20.140">
    <property type="entry name" value="Metal-dependent hydrolases"/>
    <property type="match status" value="1"/>
</dbReference>
<dbReference type="SUPFAM" id="SSF51338">
    <property type="entry name" value="Composite domain of metallo-dependent hydrolases"/>
    <property type="match status" value="1"/>
</dbReference>
<keyword evidence="7" id="KW-1185">Reference proteome</keyword>
<dbReference type="HOGENOM" id="CLU_012358_2_0_1"/>
<dbReference type="Gene3D" id="2.30.40.10">
    <property type="entry name" value="Urease, subunit C, domain 1"/>
    <property type="match status" value="1"/>
</dbReference>
<evidence type="ECO:0000313" key="7">
    <source>
        <dbReference type="Proteomes" id="UP000011087"/>
    </source>
</evidence>
<sequence length="315" mass="34607">MPKQILSAGWVVPIVPSGLVLEDHSIVVEDEQILDVLPTKEVSGKYPDVPVTFSSPSSVLMPGFVNCHTHSAMTLLRGLADDLELMPWLNNHIWPAEGKFAGAEFVEDGTRVAMAEMIKGGTTCFNDMYFFPAEIAKVAEEGGMRAFVGLICIGFPSSYCGSPDKSMEENIKAYIGKGMEIREEVMSKLARVRPTIAPHAPYTCGEEGMKYAGEKARELKVPFHIHLHETSGECSDWMDNKSERPLKTLERLGLVDERLVAVHMTQLDDEEIELLAKRGANVIHCPESNMKLASGACPVWKLMKKGVNMGLGTDG</sequence>
<dbReference type="eggNOG" id="KOG3968">
    <property type="taxonomic scope" value="Eukaryota"/>
</dbReference>
<dbReference type="InterPro" id="IPR050287">
    <property type="entry name" value="MTA/SAH_deaminase"/>
</dbReference>
<dbReference type="SUPFAM" id="SSF51556">
    <property type="entry name" value="Metallo-dependent hydrolases"/>
    <property type="match status" value="1"/>
</dbReference>
<dbReference type="AlphaFoldDB" id="L1J8G1"/>
<keyword evidence="2" id="KW-0378">Hydrolase</keyword>
<evidence type="ECO:0000313" key="5">
    <source>
        <dbReference type="EMBL" id="EKX44828.1"/>
    </source>
</evidence>
<proteinExistence type="predicted"/>
<keyword evidence="1" id="KW-0479">Metal-binding</keyword>
<dbReference type="PANTHER" id="PTHR43794">
    <property type="entry name" value="AMINOHYDROLASE SSNA-RELATED"/>
    <property type="match status" value="1"/>
</dbReference>
<evidence type="ECO:0000256" key="1">
    <source>
        <dbReference type="ARBA" id="ARBA00022723"/>
    </source>
</evidence>
<evidence type="ECO:0000259" key="4">
    <source>
        <dbReference type="Pfam" id="PF01979"/>
    </source>
</evidence>
<dbReference type="OMA" id="PWLKTLY"/>
<dbReference type="RefSeq" id="XP_005831808.1">
    <property type="nucleotide sequence ID" value="XM_005831751.1"/>
</dbReference>
<reference evidence="5 7" key="1">
    <citation type="journal article" date="2012" name="Nature">
        <title>Algal genomes reveal evolutionary mosaicism and the fate of nucleomorphs.</title>
        <authorList>
            <consortium name="DOE Joint Genome Institute"/>
            <person name="Curtis B.A."/>
            <person name="Tanifuji G."/>
            <person name="Burki F."/>
            <person name="Gruber A."/>
            <person name="Irimia M."/>
            <person name="Maruyama S."/>
            <person name="Arias M.C."/>
            <person name="Ball S.G."/>
            <person name="Gile G.H."/>
            <person name="Hirakawa Y."/>
            <person name="Hopkins J.F."/>
            <person name="Kuo A."/>
            <person name="Rensing S.A."/>
            <person name="Schmutz J."/>
            <person name="Symeonidi A."/>
            <person name="Elias M."/>
            <person name="Eveleigh R.J."/>
            <person name="Herman E.K."/>
            <person name="Klute M.J."/>
            <person name="Nakayama T."/>
            <person name="Obornik M."/>
            <person name="Reyes-Prieto A."/>
            <person name="Armbrust E.V."/>
            <person name="Aves S.J."/>
            <person name="Beiko R.G."/>
            <person name="Coutinho P."/>
            <person name="Dacks J.B."/>
            <person name="Durnford D.G."/>
            <person name="Fast N.M."/>
            <person name="Green B.R."/>
            <person name="Grisdale C.J."/>
            <person name="Hempel F."/>
            <person name="Henrissat B."/>
            <person name="Hoppner M.P."/>
            <person name="Ishida K."/>
            <person name="Kim E."/>
            <person name="Koreny L."/>
            <person name="Kroth P.G."/>
            <person name="Liu Y."/>
            <person name="Malik S.B."/>
            <person name="Maier U.G."/>
            <person name="McRose D."/>
            <person name="Mock T."/>
            <person name="Neilson J.A."/>
            <person name="Onodera N.T."/>
            <person name="Poole A.M."/>
            <person name="Pritham E.J."/>
            <person name="Richards T.A."/>
            <person name="Rocap G."/>
            <person name="Roy S.W."/>
            <person name="Sarai C."/>
            <person name="Schaack S."/>
            <person name="Shirato S."/>
            <person name="Slamovits C.H."/>
            <person name="Spencer D.F."/>
            <person name="Suzuki S."/>
            <person name="Worden A.Z."/>
            <person name="Zauner S."/>
            <person name="Barry K."/>
            <person name="Bell C."/>
            <person name="Bharti A.K."/>
            <person name="Crow J.A."/>
            <person name="Grimwood J."/>
            <person name="Kramer R."/>
            <person name="Lindquist E."/>
            <person name="Lucas S."/>
            <person name="Salamov A."/>
            <person name="McFadden G.I."/>
            <person name="Lane C.E."/>
            <person name="Keeling P.J."/>
            <person name="Gray M.W."/>
            <person name="Grigoriev I.V."/>
            <person name="Archibald J.M."/>
        </authorList>
    </citation>
    <scope>NUCLEOTIDE SEQUENCE</scope>
    <source>
        <strain evidence="5 7">CCMP2712</strain>
    </source>
</reference>
<feature type="domain" description="Amidohydrolase-related" evidence="4">
    <location>
        <begin position="59"/>
        <end position="315"/>
    </location>
</feature>
<evidence type="ECO:0000256" key="2">
    <source>
        <dbReference type="ARBA" id="ARBA00022801"/>
    </source>
</evidence>
<dbReference type="EnsemblProtists" id="EKX44828">
    <property type="protein sequence ID" value="EKX44828"/>
    <property type="gene ID" value="GUITHDRAFT_71848"/>
</dbReference>
<dbReference type="GO" id="GO:0046872">
    <property type="term" value="F:metal ion binding"/>
    <property type="evidence" value="ECO:0007669"/>
    <property type="project" value="UniProtKB-KW"/>
</dbReference>
<dbReference type="EMBL" id="JH993002">
    <property type="protein sequence ID" value="EKX44828.1"/>
    <property type="molecule type" value="Genomic_DNA"/>
</dbReference>
<dbReference type="Pfam" id="PF01979">
    <property type="entry name" value="Amidohydro_1"/>
    <property type="match status" value="1"/>
</dbReference>
<reference evidence="7" key="2">
    <citation type="submission" date="2012-11" db="EMBL/GenBank/DDBJ databases">
        <authorList>
            <person name="Kuo A."/>
            <person name="Curtis B.A."/>
            <person name="Tanifuji G."/>
            <person name="Burki F."/>
            <person name="Gruber A."/>
            <person name="Irimia M."/>
            <person name="Maruyama S."/>
            <person name="Arias M.C."/>
            <person name="Ball S.G."/>
            <person name="Gile G.H."/>
            <person name="Hirakawa Y."/>
            <person name="Hopkins J.F."/>
            <person name="Rensing S.A."/>
            <person name="Schmutz J."/>
            <person name="Symeonidi A."/>
            <person name="Elias M."/>
            <person name="Eveleigh R.J."/>
            <person name="Herman E.K."/>
            <person name="Klute M.J."/>
            <person name="Nakayama T."/>
            <person name="Obornik M."/>
            <person name="Reyes-Prieto A."/>
            <person name="Armbrust E.V."/>
            <person name="Aves S.J."/>
            <person name="Beiko R.G."/>
            <person name="Coutinho P."/>
            <person name="Dacks J.B."/>
            <person name="Durnford D.G."/>
            <person name="Fast N.M."/>
            <person name="Green B.R."/>
            <person name="Grisdale C."/>
            <person name="Hempe F."/>
            <person name="Henrissat B."/>
            <person name="Hoppner M.P."/>
            <person name="Ishida K.-I."/>
            <person name="Kim E."/>
            <person name="Koreny L."/>
            <person name="Kroth P.G."/>
            <person name="Liu Y."/>
            <person name="Malik S.-B."/>
            <person name="Maier U.G."/>
            <person name="McRose D."/>
            <person name="Mock T."/>
            <person name="Neilson J.A."/>
            <person name="Onodera N.T."/>
            <person name="Poole A.M."/>
            <person name="Pritham E.J."/>
            <person name="Richards T.A."/>
            <person name="Rocap G."/>
            <person name="Roy S.W."/>
            <person name="Sarai C."/>
            <person name="Schaack S."/>
            <person name="Shirato S."/>
            <person name="Slamovits C.H."/>
            <person name="Spencer D.F."/>
            <person name="Suzuki S."/>
            <person name="Worden A.Z."/>
            <person name="Zauner S."/>
            <person name="Barry K."/>
            <person name="Bell C."/>
            <person name="Bharti A.K."/>
            <person name="Crow J.A."/>
            <person name="Grimwood J."/>
            <person name="Kramer R."/>
            <person name="Lindquist E."/>
            <person name="Lucas S."/>
            <person name="Salamov A."/>
            <person name="McFadden G.I."/>
            <person name="Lane C.E."/>
            <person name="Keeling P.J."/>
            <person name="Gray M.W."/>
            <person name="Grigoriev I.V."/>
            <person name="Archibald J.M."/>
        </authorList>
    </citation>
    <scope>NUCLEOTIDE SEQUENCE</scope>
    <source>
        <strain evidence="7">CCMP2712</strain>
    </source>
</reference>
<dbReference type="GeneID" id="17301522"/>
<name>L1J8G1_GUITC</name>
<dbReference type="InterPro" id="IPR032466">
    <property type="entry name" value="Metal_Hydrolase"/>
</dbReference>
<dbReference type="KEGG" id="gtt:GUITHDRAFT_71848"/>
<protein>
    <recommendedName>
        <fullName evidence="4">Amidohydrolase-related domain-containing protein</fullName>
    </recommendedName>
</protein>
<dbReference type="OrthoDB" id="194468at2759"/>
<dbReference type="FunFam" id="3.20.20.140:FF:000014">
    <property type="entry name" value="5-methylthioadenosine/S-adenosylhomocysteine deaminase"/>
    <property type="match status" value="1"/>
</dbReference>
<reference evidence="6" key="3">
    <citation type="submission" date="2015-06" db="UniProtKB">
        <authorList>
            <consortium name="EnsemblProtists"/>
        </authorList>
    </citation>
    <scope>IDENTIFICATION</scope>
</reference>
<dbReference type="GO" id="GO:0019239">
    <property type="term" value="F:deaminase activity"/>
    <property type="evidence" value="ECO:0007669"/>
    <property type="project" value="UniProtKB-ARBA"/>
</dbReference>
<dbReference type="STRING" id="905079.L1J8G1"/>
<dbReference type="GO" id="GO:0016814">
    <property type="term" value="F:hydrolase activity, acting on carbon-nitrogen (but not peptide) bonds, in cyclic amidines"/>
    <property type="evidence" value="ECO:0007669"/>
    <property type="project" value="UniProtKB-ARBA"/>
</dbReference>
<dbReference type="PANTHER" id="PTHR43794:SF11">
    <property type="entry name" value="AMIDOHYDROLASE-RELATED DOMAIN-CONTAINING PROTEIN"/>
    <property type="match status" value="1"/>
</dbReference>
<dbReference type="InterPro" id="IPR006680">
    <property type="entry name" value="Amidohydro-rel"/>
</dbReference>
<evidence type="ECO:0000256" key="3">
    <source>
        <dbReference type="ARBA" id="ARBA00022833"/>
    </source>
</evidence>